<dbReference type="EMBL" id="CP022188">
    <property type="protein sequence ID" value="AWI79783.1"/>
    <property type="molecule type" value="Genomic_DNA"/>
</dbReference>
<dbReference type="Gene3D" id="3.30.460.10">
    <property type="entry name" value="Beta Polymerase, domain 2"/>
    <property type="match status" value="1"/>
</dbReference>
<name>A0A2U8H2J0_9RHOO</name>
<evidence type="ECO:0000313" key="3">
    <source>
        <dbReference type="Proteomes" id="UP000244902"/>
    </source>
</evidence>
<dbReference type="AlphaFoldDB" id="A0A2U8H2J0"/>
<evidence type="ECO:0000313" key="2">
    <source>
        <dbReference type="EMBL" id="AWI79783.1"/>
    </source>
</evidence>
<evidence type="ECO:0000259" key="1">
    <source>
        <dbReference type="Pfam" id="PF01909"/>
    </source>
</evidence>
<accession>A0A2U8H2J0</accession>
<dbReference type="InterPro" id="IPR043519">
    <property type="entry name" value="NT_sf"/>
</dbReference>
<dbReference type="Proteomes" id="UP000244902">
    <property type="component" value="Chromosome"/>
</dbReference>
<dbReference type="Pfam" id="PF01909">
    <property type="entry name" value="NTP_transf_2"/>
    <property type="match status" value="1"/>
</dbReference>
<sequence>MRISSLETRVILQTAHQQFGTGASVWLFGSRIDDARRGGDLDLMIVVDHPLEHKSAMAARFAAELQWQLGDQKIDVVIDDGNGYMPIHQAARQTGKRLQC</sequence>
<dbReference type="RefSeq" id="WP_108972892.1">
    <property type="nucleotide sequence ID" value="NZ_CP022188.1"/>
</dbReference>
<proteinExistence type="predicted"/>
<gene>
    <name evidence="2" type="ORF">CEW87_10630</name>
</gene>
<dbReference type="InterPro" id="IPR002934">
    <property type="entry name" value="Polymerase_NTP_transf_dom"/>
</dbReference>
<feature type="domain" description="Polymerase nucleotidyl transferase" evidence="1">
    <location>
        <begin position="13"/>
        <end position="70"/>
    </location>
</feature>
<protein>
    <recommendedName>
        <fullName evidence="1">Polymerase nucleotidyl transferase domain-containing protein</fullName>
    </recommendedName>
</protein>
<reference evidence="2 3" key="1">
    <citation type="submission" date="2017-06" db="EMBL/GenBank/DDBJ databases">
        <title>Azoarcus sp. TSNA42 complete genome sequence.</title>
        <authorList>
            <person name="Woo J.-H."/>
            <person name="Kim H.-S."/>
        </authorList>
    </citation>
    <scope>NUCLEOTIDE SEQUENCE [LARGE SCALE GENOMIC DNA]</scope>
    <source>
        <strain evidence="2 3">TSNA42</strain>
    </source>
</reference>
<dbReference type="CDD" id="cd05403">
    <property type="entry name" value="NT_KNTase_like"/>
    <property type="match status" value="1"/>
</dbReference>
<organism evidence="2 3">
    <name type="scientific">Parazoarcus communis</name>
    <dbReference type="NCBI Taxonomy" id="41977"/>
    <lineage>
        <taxon>Bacteria</taxon>
        <taxon>Pseudomonadati</taxon>
        <taxon>Pseudomonadota</taxon>
        <taxon>Betaproteobacteria</taxon>
        <taxon>Rhodocyclales</taxon>
        <taxon>Zoogloeaceae</taxon>
        <taxon>Parazoarcus</taxon>
    </lineage>
</organism>
<dbReference type="OrthoDB" id="14556at2"/>
<dbReference type="SUPFAM" id="SSF81301">
    <property type="entry name" value="Nucleotidyltransferase"/>
    <property type="match status" value="1"/>
</dbReference>
<dbReference type="GO" id="GO:0016779">
    <property type="term" value="F:nucleotidyltransferase activity"/>
    <property type="evidence" value="ECO:0007669"/>
    <property type="project" value="InterPro"/>
</dbReference>